<proteinExistence type="predicted"/>
<reference evidence="1" key="2">
    <citation type="submission" date="2020-07" db="EMBL/GenBank/DDBJ databases">
        <authorList>
            <person name="Vera ALvarez R."/>
            <person name="Arias-Moreno D.M."/>
            <person name="Jimenez-Jacinto V."/>
            <person name="Jimenez-Bremont J.F."/>
            <person name="Swaminathan K."/>
            <person name="Moose S.P."/>
            <person name="Guerrero-Gonzalez M.L."/>
            <person name="Marino-Ramirez L."/>
            <person name="Landsman D."/>
            <person name="Rodriguez-Kessler M."/>
            <person name="Delgado-Sanchez P."/>
        </authorList>
    </citation>
    <scope>NUCLEOTIDE SEQUENCE</scope>
    <source>
        <tissue evidence="1">Cladode</tissue>
    </source>
</reference>
<protein>
    <submittedName>
        <fullName evidence="1">Uncharacterized protein</fullName>
    </submittedName>
</protein>
<name>A0A7C9ERX0_OPUST</name>
<accession>A0A7C9ERX0</accession>
<evidence type="ECO:0000313" key="1">
    <source>
        <dbReference type="EMBL" id="MBA4675682.1"/>
    </source>
</evidence>
<dbReference type="EMBL" id="GISG01268535">
    <property type="protein sequence ID" value="MBA4675682.1"/>
    <property type="molecule type" value="Transcribed_RNA"/>
</dbReference>
<dbReference type="AlphaFoldDB" id="A0A7C9ERX0"/>
<sequence>MAHKTTHRWVRQYLWLLHPPPMNHPSLSYPLLEPLWECLVYRGAPSGRPQGDKKRHVGHFKPQEQLLELAPLEGHLTSQGAEHHRAWPEPDQPLGPFRVKWHSRIRVRQDRTR</sequence>
<reference evidence="1" key="1">
    <citation type="journal article" date="2013" name="J. Plant Res.">
        <title>Effect of fungi and light on seed germination of three Opuntia species from semiarid lands of central Mexico.</title>
        <authorList>
            <person name="Delgado-Sanchez P."/>
            <person name="Jimenez-Bremont J.F."/>
            <person name="Guerrero-Gonzalez Mde L."/>
            <person name="Flores J."/>
        </authorList>
    </citation>
    <scope>NUCLEOTIDE SEQUENCE</scope>
    <source>
        <tissue evidence="1">Cladode</tissue>
    </source>
</reference>
<organism evidence="1">
    <name type="scientific">Opuntia streptacantha</name>
    <name type="common">Prickly pear cactus</name>
    <name type="synonym">Opuntia cardona</name>
    <dbReference type="NCBI Taxonomy" id="393608"/>
    <lineage>
        <taxon>Eukaryota</taxon>
        <taxon>Viridiplantae</taxon>
        <taxon>Streptophyta</taxon>
        <taxon>Embryophyta</taxon>
        <taxon>Tracheophyta</taxon>
        <taxon>Spermatophyta</taxon>
        <taxon>Magnoliopsida</taxon>
        <taxon>eudicotyledons</taxon>
        <taxon>Gunneridae</taxon>
        <taxon>Pentapetalae</taxon>
        <taxon>Caryophyllales</taxon>
        <taxon>Cactineae</taxon>
        <taxon>Cactaceae</taxon>
        <taxon>Opuntioideae</taxon>
        <taxon>Opuntia</taxon>
    </lineage>
</organism>
<dbReference type="EMBL" id="GISG01236828">
    <property type="protein sequence ID" value="MBA4667728.1"/>
    <property type="molecule type" value="Transcribed_RNA"/>
</dbReference>